<evidence type="ECO:0000313" key="1">
    <source>
        <dbReference type="EMBL" id="ESN93784.1"/>
    </source>
</evidence>
<gene>
    <name evidence="2" type="primary">20196846</name>
    <name evidence="1" type="ORF">HELRODRAFT_146806</name>
</gene>
<name>T1EJU6_HELRO</name>
<dbReference type="GeneID" id="20196846"/>
<dbReference type="OMA" id="IHIRELH"/>
<dbReference type="OrthoDB" id="18440at2759"/>
<dbReference type="CTD" id="20196846"/>
<dbReference type="PANTHER" id="PTHR21354">
    <property type="entry name" value="ZINC FINGER PROTEIN 511"/>
    <property type="match status" value="1"/>
</dbReference>
<dbReference type="RefSeq" id="XP_009028194.1">
    <property type="nucleotide sequence ID" value="XM_009029946.1"/>
</dbReference>
<evidence type="ECO:0000313" key="2">
    <source>
        <dbReference type="EnsemblMetazoa" id="HelroP146806"/>
    </source>
</evidence>
<dbReference type="STRING" id="6412.T1EJU6"/>
<organism evidence="2 3">
    <name type="scientific">Helobdella robusta</name>
    <name type="common">Californian leech</name>
    <dbReference type="NCBI Taxonomy" id="6412"/>
    <lineage>
        <taxon>Eukaryota</taxon>
        <taxon>Metazoa</taxon>
        <taxon>Spiralia</taxon>
        <taxon>Lophotrochozoa</taxon>
        <taxon>Annelida</taxon>
        <taxon>Clitellata</taxon>
        <taxon>Hirudinea</taxon>
        <taxon>Rhynchobdellida</taxon>
        <taxon>Glossiphoniidae</taxon>
        <taxon>Helobdella</taxon>
    </lineage>
</organism>
<reference evidence="3" key="1">
    <citation type="submission" date="2012-12" db="EMBL/GenBank/DDBJ databases">
        <authorList>
            <person name="Hellsten U."/>
            <person name="Grimwood J."/>
            <person name="Chapman J.A."/>
            <person name="Shapiro H."/>
            <person name="Aerts A."/>
            <person name="Otillar R.P."/>
            <person name="Terry A.Y."/>
            <person name="Boore J.L."/>
            <person name="Simakov O."/>
            <person name="Marletaz F."/>
            <person name="Cho S.-J."/>
            <person name="Edsinger-Gonzales E."/>
            <person name="Havlak P."/>
            <person name="Kuo D.-H."/>
            <person name="Larsson T."/>
            <person name="Lv J."/>
            <person name="Arendt D."/>
            <person name="Savage R."/>
            <person name="Osoegawa K."/>
            <person name="de Jong P."/>
            <person name="Lindberg D.R."/>
            <person name="Seaver E.C."/>
            <person name="Weisblat D.A."/>
            <person name="Putnam N.H."/>
            <person name="Grigoriev I.V."/>
            <person name="Rokhsar D.S."/>
        </authorList>
    </citation>
    <scope>NUCLEOTIDE SEQUENCE</scope>
</reference>
<sequence>YELHYDTMHRNVCCHCSVRLPTSHLLDIHIRELHATSYDRALLISHDDNCCGEFSTAALRKEHMIDAHQYPPNFRYFQYLGRDD</sequence>
<reference evidence="2" key="3">
    <citation type="submission" date="2015-06" db="UniProtKB">
        <authorList>
            <consortium name="EnsemblMetazoa"/>
        </authorList>
    </citation>
    <scope>IDENTIFICATION</scope>
</reference>
<dbReference type="EMBL" id="AMQM01007299">
    <property type="status" value="NOT_ANNOTATED_CDS"/>
    <property type="molecule type" value="Genomic_DNA"/>
</dbReference>
<reference evidence="1 3" key="2">
    <citation type="journal article" date="2013" name="Nature">
        <title>Insights into bilaterian evolution from three spiralian genomes.</title>
        <authorList>
            <person name="Simakov O."/>
            <person name="Marletaz F."/>
            <person name="Cho S.J."/>
            <person name="Edsinger-Gonzales E."/>
            <person name="Havlak P."/>
            <person name="Hellsten U."/>
            <person name="Kuo D.H."/>
            <person name="Larsson T."/>
            <person name="Lv J."/>
            <person name="Arendt D."/>
            <person name="Savage R."/>
            <person name="Osoegawa K."/>
            <person name="de Jong P."/>
            <person name="Grimwood J."/>
            <person name="Chapman J.A."/>
            <person name="Shapiro H."/>
            <person name="Aerts A."/>
            <person name="Otillar R.P."/>
            <person name="Terry A.Y."/>
            <person name="Boore J.L."/>
            <person name="Grigoriev I.V."/>
            <person name="Lindberg D.R."/>
            <person name="Seaver E.C."/>
            <person name="Weisblat D.A."/>
            <person name="Putnam N.H."/>
            <person name="Rokhsar D.S."/>
        </authorList>
    </citation>
    <scope>NUCLEOTIDE SEQUENCE</scope>
</reference>
<protein>
    <recommendedName>
        <fullName evidence="4">C2H2-type domain-containing protein</fullName>
    </recommendedName>
</protein>
<evidence type="ECO:0000313" key="3">
    <source>
        <dbReference type="Proteomes" id="UP000015101"/>
    </source>
</evidence>
<dbReference type="EMBL" id="KB097594">
    <property type="protein sequence ID" value="ESN93784.1"/>
    <property type="molecule type" value="Genomic_DNA"/>
</dbReference>
<dbReference type="AlphaFoldDB" id="T1EJU6"/>
<dbReference type="HOGENOM" id="CLU_092647_4_0_1"/>
<evidence type="ECO:0008006" key="4">
    <source>
        <dbReference type="Google" id="ProtNLM"/>
    </source>
</evidence>
<accession>T1EJU6</accession>
<dbReference type="Proteomes" id="UP000015101">
    <property type="component" value="Unassembled WGS sequence"/>
</dbReference>
<proteinExistence type="predicted"/>
<keyword evidence="3" id="KW-1185">Reference proteome</keyword>
<dbReference type="KEGG" id="hro:HELRODRAFT_146806"/>
<dbReference type="PANTHER" id="PTHR21354:SF0">
    <property type="entry name" value="ZINC FINGER PROTEIN 511"/>
    <property type="match status" value="1"/>
</dbReference>
<dbReference type="EnsemblMetazoa" id="HelroT146806">
    <property type="protein sequence ID" value="HelroP146806"/>
    <property type="gene ID" value="HelroG146806"/>
</dbReference>
<dbReference type="InParanoid" id="T1EJU6"/>
<dbReference type="InterPro" id="IPR039258">
    <property type="entry name" value="ZNF511"/>
</dbReference>